<evidence type="ECO:0000313" key="3">
    <source>
        <dbReference type="Proteomes" id="UP000662747"/>
    </source>
</evidence>
<name>A0ABX7NKF2_9BACT</name>
<organism evidence="2 3">
    <name type="scientific">Pyxidicoccus parkwayensis</name>
    <dbReference type="NCBI Taxonomy" id="2813578"/>
    <lineage>
        <taxon>Bacteria</taxon>
        <taxon>Pseudomonadati</taxon>
        <taxon>Myxococcota</taxon>
        <taxon>Myxococcia</taxon>
        <taxon>Myxococcales</taxon>
        <taxon>Cystobacterineae</taxon>
        <taxon>Myxococcaceae</taxon>
        <taxon>Pyxidicoccus</taxon>
    </lineage>
</organism>
<keyword evidence="1" id="KW-0732">Signal</keyword>
<accession>A0ABX7NKF2</accession>
<feature type="signal peptide" evidence="1">
    <location>
        <begin position="1"/>
        <end position="23"/>
    </location>
</feature>
<dbReference type="EMBL" id="CP071090">
    <property type="protein sequence ID" value="QSQ19332.1"/>
    <property type="molecule type" value="Genomic_DNA"/>
</dbReference>
<reference evidence="2 3" key="1">
    <citation type="submission" date="2021-02" db="EMBL/GenBank/DDBJ databases">
        <title>De Novo genome assembly of isolated myxobacteria.</title>
        <authorList>
            <person name="Stevens D.C."/>
        </authorList>
    </citation>
    <scope>NUCLEOTIDE SEQUENCE [LARGE SCALE GENOMIC DNA]</scope>
    <source>
        <strain evidence="3">SCPEA02</strain>
    </source>
</reference>
<gene>
    <name evidence="2" type="primary">bamE</name>
    <name evidence="2" type="ORF">JY651_28800</name>
</gene>
<feature type="chain" id="PRO_5047073923" evidence="1">
    <location>
        <begin position="24"/>
        <end position="106"/>
    </location>
</feature>
<evidence type="ECO:0000313" key="2">
    <source>
        <dbReference type="EMBL" id="QSQ19332.1"/>
    </source>
</evidence>
<sequence length="106" mass="10868">MQRRLVAVAVLVAACGSGASAPAAEDTQSAVSPDGGLPPCLSDELVGHSTDDVLACAGLPCGAVMTDSSDVERWVYCSNTCKGDCGTRYHVSFSDDGVVTETRTMP</sequence>
<dbReference type="PROSITE" id="PS51257">
    <property type="entry name" value="PROKAR_LIPOPROTEIN"/>
    <property type="match status" value="1"/>
</dbReference>
<keyword evidence="3" id="KW-1185">Reference proteome</keyword>
<evidence type="ECO:0000256" key="1">
    <source>
        <dbReference type="SAM" id="SignalP"/>
    </source>
</evidence>
<dbReference type="RefSeq" id="WP_206720919.1">
    <property type="nucleotide sequence ID" value="NZ_CP071090.1"/>
</dbReference>
<dbReference type="Proteomes" id="UP000662747">
    <property type="component" value="Chromosome"/>
</dbReference>
<protein>
    <submittedName>
        <fullName evidence="2">Outer membrane protein assembly factor BamE</fullName>
    </submittedName>
</protein>
<proteinExistence type="predicted"/>